<keyword evidence="2" id="KW-0547">Nucleotide-binding</keyword>
<dbReference type="GO" id="GO:0003924">
    <property type="term" value="F:GTPase activity"/>
    <property type="evidence" value="ECO:0007669"/>
    <property type="project" value="InterPro"/>
</dbReference>
<evidence type="ECO:0000313" key="7">
    <source>
        <dbReference type="Proteomes" id="UP000078046"/>
    </source>
</evidence>
<dbReference type="Pfam" id="PF00071">
    <property type="entry name" value="Ras"/>
    <property type="match status" value="2"/>
</dbReference>
<keyword evidence="4" id="KW-0449">Lipoprotein</keyword>
<dbReference type="PANTHER" id="PTHR47980">
    <property type="entry name" value="LD44762P"/>
    <property type="match status" value="1"/>
</dbReference>
<dbReference type="SMART" id="SM00175">
    <property type="entry name" value="RAB"/>
    <property type="match status" value="1"/>
</dbReference>
<dbReference type="InterPro" id="IPR001806">
    <property type="entry name" value="Small_GTPase"/>
</dbReference>
<dbReference type="InterPro" id="IPR027417">
    <property type="entry name" value="P-loop_NTPase"/>
</dbReference>
<dbReference type="AlphaFoldDB" id="A0A177AUK8"/>
<reference evidence="6 7" key="1">
    <citation type="submission" date="2016-04" db="EMBL/GenBank/DDBJ databases">
        <title>The genome of Intoshia linei affirms orthonectids as highly simplified spiralians.</title>
        <authorList>
            <person name="Mikhailov K.V."/>
            <person name="Slusarev G.S."/>
            <person name="Nikitin M.A."/>
            <person name="Logacheva M.D."/>
            <person name="Penin A."/>
            <person name="Aleoshin V."/>
            <person name="Panchin Y.V."/>
        </authorList>
    </citation>
    <scope>NUCLEOTIDE SEQUENCE [LARGE SCALE GENOMIC DNA]</scope>
    <source>
        <strain evidence="6">Intl2013</strain>
        <tissue evidence="6">Whole animal</tissue>
    </source>
</reference>
<dbReference type="GO" id="GO:0005525">
    <property type="term" value="F:GTP binding"/>
    <property type="evidence" value="ECO:0007669"/>
    <property type="project" value="UniProtKB-KW"/>
</dbReference>
<keyword evidence="3" id="KW-0342">GTP-binding</keyword>
<proteinExistence type="inferred from homology"/>
<dbReference type="PRINTS" id="PR00449">
    <property type="entry name" value="RASTRNSFRMNG"/>
</dbReference>
<evidence type="ECO:0000256" key="2">
    <source>
        <dbReference type="ARBA" id="ARBA00022741"/>
    </source>
</evidence>
<evidence type="ECO:0000256" key="1">
    <source>
        <dbReference type="ARBA" id="ARBA00006270"/>
    </source>
</evidence>
<dbReference type="OrthoDB" id="9989112at2759"/>
<dbReference type="SUPFAM" id="SSF52540">
    <property type="entry name" value="P-loop containing nucleoside triphosphate hydrolases"/>
    <property type="match status" value="1"/>
</dbReference>
<gene>
    <name evidence="6" type="ORF">A3Q56_06615</name>
</gene>
<dbReference type="CDD" id="cd00154">
    <property type="entry name" value="Rab"/>
    <property type="match status" value="1"/>
</dbReference>
<name>A0A177AUK8_9BILA</name>
<dbReference type="EMBL" id="LWCA01001195">
    <property type="protein sequence ID" value="OAF65666.1"/>
    <property type="molecule type" value="Genomic_DNA"/>
</dbReference>
<organism evidence="6 7">
    <name type="scientific">Intoshia linei</name>
    <dbReference type="NCBI Taxonomy" id="1819745"/>
    <lineage>
        <taxon>Eukaryota</taxon>
        <taxon>Metazoa</taxon>
        <taxon>Spiralia</taxon>
        <taxon>Lophotrochozoa</taxon>
        <taxon>Mesozoa</taxon>
        <taxon>Orthonectida</taxon>
        <taxon>Rhopaluridae</taxon>
        <taxon>Intoshia</taxon>
    </lineage>
</organism>
<dbReference type="Proteomes" id="UP000078046">
    <property type="component" value="Unassembled WGS sequence"/>
</dbReference>
<sequence>MTQMETYKFIVIGDSGTGKTCLLCRFAENKYEEHNISTVGVDFKLKNLKIDETNVKLQLWDTAGQERFDTISTSYYRGAQAINSDDVPVFLMLTKIDVDEEHHQLTVEDFESFSKEKKMKSYQVSAKENLNVSEAFEDITSIIIKSSISTHDEKSNTKKATTVPLKDKLLGNKRNLKGCC</sequence>
<comment type="similarity">
    <text evidence="1">Belongs to the small GTPase superfamily. Rab family.</text>
</comment>
<dbReference type="SMART" id="SM00174">
    <property type="entry name" value="RHO"/>
    <property type="match status" value="1"/>
</dbReference>
<dbReference type="FunFam" id="3.40.50.300:FF:001447">
    <property type="entry name" value="Ras-related protein Rab-1B"/>
    <property type="match status" value="1"/>
</dbReference>
<evidence type="ECO:0000256" key="3">
    <source>
        <dbReference type="ARBA" id="ARBA00023134"/>
    </source>
</evidence>
<dbReference type="NCBIfam" id="TIGR00231">
    <property type="entry name" value="small_GTP"/>
    <property type="match status" value="1"/>
</dbReference>
<evidence type="ECO:0000313" key="6">
    <source>
        <dbReference type="EMBL" id="OAF65666.1"/>
    </source>
</evidence>
<dbReference type="InterPro" id="IPR050305">
    <property type="entry name" value="Small_GTPase_Rab"/>
</dbReference>
<evidence type="ECO:0000256" key="5">
    <source>
        <dbReference type="ARBA" id="ARBA00023289"/>
    </source>
</evidence>
<dbReference type="Gene3D" id="3.40.50.300">
    <property type="entry name" value="P-loop containing nucleotide triphosphate hydrolases"/>
    <property type="match status" value="2"/>
</dbReference>
<dbReference type="PROSITE" id="PS51419">
    <property type="entry name" value="RAB"/>
    <property type="match status" value="1"/>
</dbReference>
<comment type="caution">
    <text evidence="6">The sequence shown here is derived from an EMBL/GenBank/DDBJ whole genome shotgun (WGS) entry which is preliminary data.</text>
</comment>
<accession>A0A177AUK8</accession>
<dbReference type="InterPro" id="IPR005225">
    <property type="entry name" value="Small_GTP-bd"/>
</dbReference>
<evidence type="ECO:0000256" key="4">
    <source>
        <dbReference type="ARBA" id="ARBA00023288"/>
    </source>
</evidence>
<protein>
    <submittedName>
        <fullName evidence="6">Uncharacterized protein</fullName>
    </submittedName>
</protein>
<keyword evidence="5" id="KW-0636">Prenylation</keyword>
<dbReference type="SMART" id="SM00173">
    <property type="entry name" value="RAS"/>
    <property type="match status" value="1"/>
</dbReference>
<keyword evidence="7" id="KW-1185">Reference proteome</keyword>